<evidence type="ECO:0000313" key="4">
    <source>
        <dbReference type="Proteomes" id="UP000282613"/>
    </source>
</evidence>
<dbReference type="WBParaSite" id="TASK_0000028201-mRNA-1">
    <property type="protein sequence ID" value="TASK_0000028201-mRNA-1"/>
    <property type="gene ID" value="TASK_0000028201"/>
</dbReference>
<dbReference type="EMBL" id="UYRS01000032">
    <property type="protein sequence ID" value="VDK20591.1"/>
    <property type="molecule type" value="Genomic_DNA"/>
</dbReference>
<feature type="region of interest" description="Disordered" evidence="1">
    <location>
        <begin position="80"/>
        <end position="102"/>
    </location>
</feature>
<reference evidence="5" key="1">
    <citation type="submission" date="2017-02" db="UniProtKB">
        <authorList>
            <consortium name="WormBaseParasite"/>
        </authorList>
    </citation>
    <scope>IDENTIFICATION</scope>
</reference>
<sequence>MATATSPGISFSNWLEKYLTNLSTDIDIEVYGDYIEGLLKDETLDKQEVIESIRSFLESVLPSKAAIEGSETIFTRFHDSQATPSTHSPSPNAATSTTASESFDHLEEQMRSILISTVVANTTTTVPSYANPFCPRNSSTKSTAPSTQGGKKQSQQKQRDACTAAVLRAAGVSGYQANEEAEAELKVALADSEYFAKQAATGGPVSPFATTVSKGGKASSGADAVAAVIVEREEIDLEEIEENQGYGKKEGIKPGSVMDALSTLNPGKFSSSETAVATTEDLKSTRHLKRMPTPGDVNSSSTPGYLLLNSRSVGSSVGASTTTPTSIGVSPATTAKKKPAPPSKHLADIGARAEEKHQRMMAKQRERLSAAGVSGASGNRLDDMDAFFISDDEDEVKAGTRKPQQRKKAISVFLLPEDDVLFAGGGNRERAVESEKLARVISAREYAERRTKEKAERAHQLEENARKKVDAHQRTQKLERRRH</sequence>
<evidence type="ECO:0000313" key="5">
    <source>
        <dbReference type="WBParaSite" id="TASK_0000028201-mRNA-1"/>
    </source>
</evidence>
<protein>
    <submittedName>
        <fullName evidence="5">Coiled-coil domain-containing protein 43</fullName>
    </submittedName>
</protein>
<evidence type="ECO:0000313" key="3">
    <source>
        <dbReference type="EMBL" id="VDK20591.1"/>
    </source>
</evidence>
<feature type="compositionally biased region" description="Polar residues" evidence="1">
    <location>
        <begin position="265"/>
        <end position="277"/>
    </location>
</feature>
<evidence type="ECO:0000259" key="2">
    <source>
        <dbReference type="Pfam" id="PF26091"/>
    </source>
</evidence>
<dbReference type="AlphaFoldDB" id="A0A0R3VSV9"/>
<name>A0A0R3VSV9_TAEAS</name>
<organism evidence="5">
    <name type="scientific">Taenia asiatica</name>
    <name type="common">Asian tapeworm</name>
    <dbReference type="NCBI Taxonomy" id="60517"/>
    <lineage>
        <taxon>Eukaryota</taxon>
        <taxon>Metazoa</taxon>
        <taxon>Spiralia</taxon>
        <taxon>Lophotrochozoa</taxon>
        <taxon>Platyhelminthes</taxon>
        <taxon>Cestoda</taxon>
        <taxon>Eucestoda</taxon>
        <taxon>Cyclophyllidea</taxon>
        <taxon>Taeniidae</taxon>
        <taxon>Taenia</taxon>
    </lineage>
</organism>
<dbReference type="OrthoDB" id="6271981at2759"/>
<feature type="domain" description="CCDC43 PWI-like" evidence="2">
    <location>
        <begin position="10"/>
        <end position="82"/>
    </location>
</feature>
<proteinExistence type="predicted"/>
<accession>A0A0R3VSV9</accession>
<feature type="compositionally biased region" description="Low complexity" evidence="1">
    <location>
        <begin position="310"/>
        <end position="334"/>
    </location>
</feature>
<evidence type="ECO:0000256" key="1">
    <source>
        <dbReference type="SAM" id="MobiDB-lite"/>
    </source>
</evidence>
<feature type="compositionally biased region" description="Polar residues" evidence="1">
    <location>
        <begin position="136"/>
        <end position="147"/>
    </location>
</feature>
<gene>
    <name evidence="3" type="ORF">TASK_LOCUS283</name>
</gene>
<feature type="region of interest" description="Disordered" evidence="1">
    <location>
        <begin position="129"/>
        <end position="160"/>
    </location>
</feature>
<dbReference type="Pfam" id="PF26091">
    <property type="entry name" value="PWI_CCDC43"/>
    <property type="match status" value="1"/>
</dbReference>
<dbReference type="Proteomes" id="UP000282613">
    <property type="component" value="Unassembled WGS sequence"/>
</dbReference>
<feature type="region of interest" description="Disordered" evidence="1">
    <location>
        <begin position="265"/>
        <end position="346"/>
    </location>
</feature>
<keyword evidence="4" id="KW-1185">Reference proteome</keyword>
<dbReference type="InterPro" id="IPR058771">
    <property type="entry name" value="PWI_CCDC43"/>
</dbReference>
<feature type="compositionally biased region" description="Polar residues" evidence="1">
    <location>
        <begin position="80"/>
        <end position="101"/>
    </location>
</feature>
<feature type="region of interest" description="Disordered" evidence="1">
    <location>
        <begin position="447"/>
        <end position="483"/>
    </location>
</feature>
<reference evidence="3 4" key="2">
    <citation type="submission" date="2018-11" db="EMBL/GenBank/DDBJ databases">
        <authorList>
            <consortium name="Pathogen Informatics"/>
        </authorList>
    </citation>
    <scope>NUCLEOTIDE SEQUENCE [LARGE SCALE GENOMIC DNA]</scope>
</reference>